<reference evidence="1" key="1">
    <citation type="submission" date="2023-07" db="EMBL/GenBank/DDBJ databases">
        <title>draft genome sequence of fig (Ficus carica).</title>
        <authorList>
            <person name="Takahashi T."/>
            <person name="Nishimura K."/>
        </authorList>
    </citation>
    <scope>NUCLEOTIDE SEQUENCE</scope>
</reference>
<dbReference type="Proteomes" id="UP001187192">
    <property type="component" value="Unassembled WGS sequence"/>
</dbReference>
<sequence>MNAPENLMRPEIRKNGTRRYHSTIDIEGKEVGVGVTWAIEGAGEAVWMTPEQP</sequence>
<evidence type="ECO:0000313" key="1">
    <source>
        <dbReference type="EMBL" id="GMN68331.1"/>
    </source>
</evidence>
<organism evidence="1 2">
    <name type="scientific">Ficus carica</name>
    <name type="common">Common fig</name>
    <dbReference type="NCBI Taxonomy" id="3494"/>
    <lineage>
        <taxon>Eukaryota</taxon>
        <taxon>Viridiplantae</taxon>
        <taxon>Streptophyta</taxon>
        <taxon>Embryophyta</taxon>
        <taxon>Tracheophyta</taxon>
        <taxon>Spermatophyta</taxon>
        <taxon>Magnoliopsida</taxon>
        <taxon>eudicotyledons</taxon>
        <taxon>Gunneridae</taxon>
        <taxon>Pentapetalae</taxon>
        <taxon>rosids</taxon>
        <taxon>fabids</taxon>
        <taxon>Rosales</taxon>
        <taxon>Moraceae</taxon>
        <taxon>Ficeae</taxon>
        <taxon>Ficus</taxon>
    </lineage>
</organism>
<keyword evidence="2" id="KW-1185">Reference proteome</keyword>
<gene>
    <name evidence="1" type="ORF">TIFTF001_037394</name>
</gene>
<protein>
    <submittedName>
        <fullName evidence="1">Uncharacterized protein</fullName>
    </submittedName>
</protein>
<proteinExistence type="predicted"/>
<accession>A0AA88JDM4</accession>
<name>A0AA88JDM4_FICCA</name>
<evidence type="ECO:0000313" key="2">
    <source>
        <dbReference type="Proteomes" id="UP001187192"/>
    </source>
</evidence>
<dbReference type="AlphaFoldDB" id="A0AA88JDM4"/>
<dbReference type="EMBL" id="BTGU01000596">
    <property type="protein sequence ID" value="GMN68331.1"/>
    <property type="molecule type" value="Genomic_DNA"/>
</dbReference>
<comment type="caution">
    <text evidence="1">The sequence shown here is derived from an EMBL/GenBank/DDBJ whole genome shotgun (WGS) entry which is preliminary data.</text>
</comment>